<evidence type="ECO:0000313" key="1">
    <source>
        <dbReference type="EMBL" id="MCQ4771705.1"/>
    </source>
</evidence>
<reference evidence="1" key="1">
    <citation type="submission" date="2022-06" db="EMBL/GenBank/DDBJ databases">
        <title>Isolation of gut microbiota from human fecal samples.</title>
        <authorList>
            <person name="Pamer E.G."/>
            <person name="Barat B."/>
            <person name="Waligurski E."/>
            <person name="Medina S."/>
            <person name="Paddock L."/>
            <person name="Mostad J."/>
        </authorList>
    </citation>
    <scope>NUCLEOTIDE SEQUENCE</scope>
    <source>
        <strain evidence="1">DFI.9.91</strain>
    </source>
</reference>
<dbReference type="Pfam" id="PF19553">
    <property type="entry name" value="DUF6076"/>
    <property type="match status" value="1"/>
</dbReference>
<dbReference type="RefSeq" id="WP_256304805.1">
    <property type="nucleotide sequence ID" value="NZ_JANFYS010000043.1"/>
</dbReference>
<proteinExistence type="predicted"/>
<protein>
    <submittedName>
        <fullName evidence="1">DUF6076 domain-containing protein</fullName>
    </submittedName>
</protein>
<accession>A0AAW5JRZ6</accession>
<gene>
    <name evidence="1" type="ORF">NE579_14775</name>
</gene>
<sequence length="317" mass="36854">MRALYCLSFGRKKEYVETDFKPVEYQLGTALITFLSTDFDRLRAKLRGRQTPMMENAAITEVKNELIAAHPFLERFVQSLFFEENLSDAFDKRLSGFEKLQKEFSAFVDTVLLLDCSDLNAKQRLALYMSRDFQIATKIAGLNQKMRAERKMYVDERNYDPVLIADRITEPPKSVRFARIEGSDDLGAMLLTELLEMVEQGIELKKCEYCHRYFIPFSSKALYCDRLVGNTGKSCKELAIKEKYEKKIAADNGLKLIRQRIKTYDMRVRRTPAIYTDAEFQTWKAQAEDARDHYVNGELTYEELDTLTQLPKKNGEK</sequence>
<name>A0AAW5JRZ6_9FIRM</name>
<comment type="caution">
    <text evidence="1">The sequence shown here is derived from an EMBL/GenBank/DDBJ whole genome shotgun (WGS) entry which is preliminary data.</text>
</comment>
<dbReference type="InterPro" id="IPR045722">
    <property type="entry name" value="DUF6076"/>
</dbReference>
<dbReference type="EMBL" id="JANFYS010000043">
    <property type="protein sequence ID" value="MCQ4771705.1"/>
    <property type="molecule type" value="Genomic_DNA"/>
</dbReference>
<evidence type="ECO:0000313" key="2">
    <source>
        <dbReference type="Proteomes" id="UP001204562"/>
    </source>
</evidence>
<dbReference type="Proteomes" id="UP001204562">
    <property type="component" value="Unassembled WGS sequence"/>
</dbReference>
<organism evidence="1 2">
    <name type="scientific">Intestinimonas massiliensis</name>
    <name type="common">ex Afouda et al. 2020</name>
    <dbReference type="NCBI Taxonomy" id="1673721"/>
    <lineage>
        <taxon>Bacteria</taxon>
        <taxon>Bacillati</taxon>
        <taxon>Bacillota</taxon>
        <taxon>Clostridia</taxon>
        <taxon>Eubacteriales</taxon>
        <taxon>Intestinimonas</taxon>
    </lineage>
</organism>
<dbReference type="AlphaFoldDB" id="A0AAW5JRZ6"/>